<evidence type="ECO:0000256" key="5">
    <source>
        <dbReference type="ARBA" id="ARBA00022829"/>
    </source>
</evidence>
<keyword evidence="5" id="KW-0159">Chromosome partition</keyword>
<evidence type="ECO:0000256" key="9">
    <source>
        <dbReference type="SAM" id="MobiDB-lite"/>
    </source>
</evidence>
<dbReference type="InterPro" id="IPR011515">
    <property type="entry name" value="Shugoshin_C"/>
</dbReference>
<evidence type="ECO:0000256" key="4">
    <source>
        <dbReference type="ARBA" id="ARBA00022618"/>
    </source>
</evidence>
<feature type="region of interest" description="Disordered" evidence="9">
    <location>
        <begin position="392"/>
        <end position="414"/>
    </location>
</feature>
<accession>A0ABQ7TC66</accession>
<gene>
    <name evidence="11" type="ORF">JD844_002908</name>
</gene>
<dbReference type="PANTHER" id="PTHR21577:SF3">
    <property type="entry name" value="SHUGOSHIN 1-RELATED"/>
    <property type="match status" value="1"/>
</dbReference>
<keyword evidence="12" id="KW-1185">Reference proteome</keyword>
<dbReference type="Proteomes" id="UP000826234">
    <property type="component" value="Unassembled WGS sequence"/>
</dbReference>
<feature type="compositionally biased region" description="Basic residues" evidence="9">
    <location>
        <begin position="394"/>
        <end position="406"/>
    </location>
</feature>
<sequence length="708" mass="81424">MKTVFYSLNFYLFLYSLRCNMARERCLKKSFKDSLEDIKERMKERRSYKLAKLGKTKQSLTAKGNITGKNLNVLLIFSKKQAAETDYHQFLPGNSSAQLIKSLQENNRLLALALQEEKSKRSEAEHFKREFNHLKFQVCFLQRKLELQEKECNQVLVLTHFTCVFVLLKNQALYPSEHEEYDSSHLTSQDYMTHIRTAFPAHLSKEDKMFRTKVQDNINKNYSDVKNTSAAITSQADTVLIDIDANYFKLTGWQNSSCKDHLDIESGYFSLNEEDRQIGNSLPKSVSTRRRKLGIMIQNELLPFDDNSTRMTDPIKDCQQGKTGLESSLREDNEQYRESYVCEENIYEMDQNLGLSDVLTESNTMAAATKHPEFKNSGNLKTQKRKLETLKNVSKSRSKKKKRHSKEHFSKGRTDISLGSSDAYDFMCEESVHVTPFRQNKENENKTDGKNYFKETETCGSESFISEQDSDDSLYIPYTEKSKSYECVVSPVHTRPQLNKIMNEQHDRCSSESFVSEEDSDDSLYIPYTEKSKSKKSYECVVSPVHTRPRLNKIMNEQHDGHANKENSNAKQETKFSDKIPVPGIKLIKIIMQSEMTPVNLLTDKPSSALQKRLHLGNITNLASSSSSQTRVSHPLLSTEGTYTSNNKRRCTLSVNYKEPSISGKLRRGDPFTDTCFLNSPIFKKKKSRKTVAKKSLSRYNEAFVGCR</sequence>
<keyword evidence="8" id="KW-0137">Centromere</keyword>
<keyword evidence="4" id="KW-0132">Cell division</keyword>
<evidence type="ECO:0000259" key="10">
    <source>
        <dbReference type="Pfam" id="PF07557"/>
    </source>
</evidence>
<comment type="caution">
    <text evidence="11">The sequence shown here is derived from an EMBL/GenBank/DDBJ whole genome shotgun (WGS) entry which is preliminary data.</text>
</comment>
<evidence type="ECO:0000256" key="6">
    <source>
        <dbReference type="ARBA" id="ARBA00023054"/>
    </source>
</evidence>
<proteinExistence type="inferred from homology"/>
<dbReference type="PANTHER" id="PTHR21577">
    <property type="entry name" value="SHUGOSHIN"/>
    <property type="match status" value="1"/>
</dbReference>
<evidence type="ECO:0000256" key="2">
    <source>
        <dbReference type="ARBA" id="ARBA00010845"/>
    </source>
</evidence>
<comment type="similarity">
    <text evidence="2">Belongs to the shugoshin family.</text>
</comment>
<dbReference type="InterPro" id="IPR038889">
    <property type="entry name" value="Shugoshin1/2"/>
</dbReference>
<dbReference type="Pfam" id="PF07557">
    <property type="entry name" value="Shugoshin_C"/>
    <property type="match status" value="1"/>
</dbReference>
<name>A0ABQ7TC66_PHRPL</name>
<keyword evidence="6" id="KW-0175">Coiled coil</keyword>
<dbReference type="EMBL" id="JAIPUX010000521">
    <property type="protein sequence ID" value="KAH0627331.1"/>
    <property type="molecule type" value="Genomic_DNA"/>
</dbReference>
<evidence type="ECO:0000256" key="8">
    <source>
        <dbReference type="ARBA" id="ARBA00023328"/>
    </source>
</evidence>
<comment type="subcellular location">
    <subcellularLocation>
        <location evidence="1">Chromosome</location>
        <location evidence="1">Centromere</location>
    </subcellularLocation>
</comment>
<evidence type="ECO:0000256" key="1">
    <source>
        <dbReference type="ARBA" id="ARBA00004584"/>
    </source>
</evidence>
<protein>
    <recommendedName>
        <fullName evidence="10">Shugoshin C-terminal domain-containing protein</fullName>
    </recommendedName>
</protein>
<evidence type="ECO:0000256" key="3">
    <source>
        <dbReference type="ARBA" id="ARBA00022454"/>
    </source>
</evidence>
<keyword evidence="3" id="KW-0158">Chromosome</keyword>
<keyword evidence="7" id="KW-0131">Cell cycle</keyword>
<evidence type="ECO:0000313" key="12">
    <source>
        <dbReference type="Proteomes" id="UP000826234"/>
    </source>
</evidence>
<evidence type="ECO:0000313" key="11">
    <source>
        <dbReference type="EMBL" id="KAH0627331.1"/>
    </source>
</evidence>
<reference evidence="11 12" key="1">
    <citation type="journal article" date="2022" name="Gigascience">
        <title>A chromosome-level genome assembly and annotation of the desert horned lizard, Phrynosoma platyrhinos, provides insight into chromosomal rearrangements among reptiles.</title>
        <authorList>
            <person name="Koochekian N."/>
            <person name="Ascanio A."/>
            <person name="Farleigh K."/>
            <person name="Card D.C."/>
            <person name="Schield D.R."/>
            <person name="Castoe T.A."/>
            <person name="Jezkova T."/>
        </authorList>
    </citation>
    <scope>NUCLEOTIDE SEQUENCE [LARGE SCALE GENOMIC DNA]</scope>
    <source>
        <strain evidence="11">NK-2021</strain>
    </source>
</reference>
<evidence type="ECO:0000256" key="7">
    <source>
        <dbReference type="ARBA" id="ARBA00023306"/>
    </source>
</evidence>
<organism evidence="11 12">
    <name type="scientific">Phrynosoma platyrhinos</name>
    <name type="common">Desert horned lizard</name>
    <dbReference type="NCBI Taxonomy" id="52577"/>
    <lineage>
        <taxon>Eukaryota</taxon>
        <taxon>Metazoa</taxon>
        <taxon>Chordata</taxon>
        <taxon>Craniata</taxon>
        <taxon>Vertebrata</taxon>
        <taxon>Euteleostomi</taxon>
        <taxon>Lepidosauria</taxon>
        <taxon>Squamata</taxon>
        <taxon>Bifurcata</taxon>
        <taxon>Unidentata</taxon>
        <taxon>Episquamata</taxon>
        <taxon>Toxicofera</taxon>
        <taxon>Iguania</taxon>
        <taxon>Phrynosomatidae</taxon>
        <taxon>Phrynosomatinae</taxon>
        <taxon>Phrynosoma</taxon>
    </lineage>
</organism>
<dbReference type="Gene3D" id="1.20.5.730">
    <property type="entry name" value="Single helix bin"/>
    <property type="match status" value="1"/>
</dbReference>
<feature type="domain" description="Shugoshin C-terminal" evidence="10">
    <location>
        <begin position="648"/>
        <end position="668"/>
    </location>
</feature>